<dbReference type="HOGENOM" id="CLU_2610183_0_0_1"/>
<proteinExistence type="predicted"/>
<dbReference type="STRING" id="4537.A0A0E0JF13"/>
<dbReference type="EnsemblPlants" id="OPUNC01G05490.1">
    <property type="protein sequence ID" value="OPUNC01G05490.1"/>
    <property type="gene ID" value="OPUNC01G05490"/>
</dbReference>
<reference evidence="1" key="2">
    <citation type="submission" date="2018-05" db="EMBL/GenBank/DDBJ databases">
        <title>OpunRS2 (Oryza punctata Reference Sequence Version 2).</title>
        <authorList>
            <person name="Zhang J."/>
            <person name="Kudrna D."/>
            <person name="Lee S."/>
            <person name="Talag J."/>
            <person name="Welchert J."/>
            <person name="Wing R.A."/>
        </authorList>
    </citation>
    <scope>NUCLEOTIDE SEQUENCE [LARGE SCALE GENOMIC DNA]</scope>
</reference>
<dbReference type="Gramene" id="OPUNC01G05490.1">
    <property type="protein sequence ID" value="OPUNC01G05490.1"/>
    <property type="gene ID" value="OPUNC01G05490"/>
</dbReference>
<reference evidence="1" key="1">
    <citation type="submission" date="2015-04" db="UniProtKB">
        <authorList>
            <consortium name="EnsemblPlants"/>
        </authorList>
    </citation>
    <scope>IDENTIFICATION</scope>
</reference>
<evidence type="ECO:0000313" key="1">
    <source>
        <dbReference type="EnsemblPlants" id="OPUNC01G05490.1"/>
    </source>
</evidence>
<sequence length="79" mass="8671">MDTTTGLRHRVSPLVMPTSATAPRETTLERHVAPEVEARDVFNVSGDFNLTLFNEPIRERLVACCKELNAADGEVTGES</sequence>
<keyword evidence="2" id="KW-1185">Reference proteome</keyword>
<accession>A0A0E0JF13</accession>
<name>A0A0E0JF13_ORYPU</name>
<organism evidence="1">
    <name type="scientific">Oryza punctata</name>
    <name type="common">Red rice</name>
    <dbReference type="NCBI Taxonomy" id="4537"/>
    <lineage>
        <taxon>Eukaryota</taxon>
        <taxon>Viridiplantae</taxon>
        <taxon>Streptophyta</taxon>
        <taxon>Embryophyta</taxon>
        <taxon>Tracheophyta</taxon>
        <taxon>Spermatophyta</taxon>
        <taxon>Magnoliopsida</taxon>
        <taxon>Liliopsida</taxon>
        <taxon>Poales</taxon>
        <taxon>Poaceae</taxon>
        <taxon>BOP clade</taxon>
        <taxon>Oryzoideae</taxon>
        <taxon>Oryzeae</taxon>
        <taxon>Oryzinae</taxon>
        <taxon>Oryza</taxon>
    </lineage>
</organism>
<evidence type="ECO:0000313" key="2">
    <source>
        <dbReference type="Proteomes" id="UP000026962"/>
    </source>
</evidence>
<dbReference type="Proteomes" id="UP000026962">
    <property type="component" value="Chromosome 1"/>
</dbReference>
<dbReference type="AlphaFoldDB" id="A0A0E0JF13"/>
<protein>
    <submittedName>
        <fullName evidence="1">Uncharacterized protein</fullName>
    </submittedName>
</protein>